<evidence type="ECO:0000256" key="1">
    <source>
        <dbReference type="SAM" id="Coils"/>
    </source>
</evidence>
<feature type="coiled-coil region" evidence="1">
    <location>
        <begin position="2557"/>
        <end position="2584"/>
    </location>
</feature>
<dbReference type="PANTHER" id="PTHR16520">
    <property type="entry name" value="KINETOCHORE SCAFFOLD 1"/>
    <property type="match status" value="1"/>
</dbReference>
<dbReference type="Pfam" id="PF19221">
    <property type="entry name" value="MELT"/>
    <property type="match status" value="24"/>
</dbReference>
<dbReference type="CDD" id="cd21853">
    <property type="entry name" value="KNL1_NTD"/>
    <property type="match status" value="1"/>
</dbReference>
<reference evidence="6" key="2">
    <citation type="submission" date="2025-04" db="UniProtKB">
        <authorList>
            <consortium name="RefSeq"/>
        </authorList>
    </citation>
    <scope>IDENTIFICATION</scope>
</reference>
<dbReference type="CTD" id="57082"/>
<dbReference type="Reactome" id="R-XTR-68877">
    <property type="pathway name" value="Mitotic Prometaphase"/>
</dbReference>
<dbReference type="Pfam" id="PF18210">
    <property type="entry name" value="Knl1_RWD_C"/>
    <property type="match status" value="1"/>
</dbReference>
<feature type="region of interest" description="Disordered" evidence="2">
    <location>
        <begin position="2147"/>
        <end position="2166"/>
    </location>
</feature>
<feature type="compositionally biased region" description="Basic and acidic residues" evidence="2">
    <location>
        <begin position="2240"/>
        <end position="2273"/>
    </location>
</feature>
<feature type="compositionally biased region" description="Polar residues" evidence="2">
    <location>
        <begin position="73"/>
        <end position="84"/>
    </location>
</feature>
<dbReference type="GO" id="GO:0034501">
    <property type="term" value="P:protein localization to kinetochore"/>
    <property type="evidence" value="ECO:0000318"/>
    <property type="project" value="GO_Central"/>
</dbReference>
<dbReference type="Xenbase" id="XB-GENE-6052258">
    <property type="gene designation" value="knl1"/>
</dbReference>
<keyword evidence="1" id="KW-0175">Coiled coil</keyword>
<evidence type="ECO:0000313" key="6">
    <source>
        <dbReference type="RefSeq" id="NP_001265688.1"/>
    </source>
</evidence>
<gene>
    <name evidence="6 7" type="primary">knl1</name>
    <name evidence="6" type="synonym">casc5</name>
    <name evidence="4" type="synonym">KNL1</name>
</gene>
<dbReference type="Reactome" id="R-XTR-2467813">
    <property type="pathway name" value="Separation of Sister Chromatids"/>
</dbReference>
<feature type="region of interest" description="Disordered" evidence="2">
    <location>
        <begin position="2000"/>
        <end position="2019"/>
    </location>
</feature>
<dbReference type="Proteomes" id="UP000008143">
    <property type="component" value="Chromosome 8"/>
</dbReference>
<evidence type="ECO:0000313" key="4">
    <source>
        <dbReference type="EMBL" id="AEI26266.1"/>
    </source>
</evidence>
<dbReference type="GeneID" id="100497601"/>
<dbReference type="EMBL" id="JF804775">
    <property type="protein sequence ID" value="AEI26266.1"/>
    <property type="molecule type" value="mRNA"/>
</dbReference>
<feature type="compositionally biased region" description="Polar residues" evidence="2">
    <location>
        <begin position="2079"/>
        <end position="2094"/>
    </location>
</feature>
<dbReference type="Reactome" id="R-XTR-9648025">
    <property type="pathway name" value="EML4 and NUDC in mitotic spindle formation"/>
</dbReference>
<dbReference type="GO" id="GO:0008608">
    <property type="term" value="P:attachment of spindle microtubules to kinetochore"/>
    <property type="evidence" value="ECO:0000318"/>
    <property type="project" value="GO_Central"/>
</dbReference>
<dbReference type="Reactome" id="R-XTR-5663220">
    <property type="pathway name" value="RHO GTPases Activate Formins"/>
</dbReference>
<evidence type="ECO:0000313" key="5">
    <source>
        <dbReference type="Proteomes" id="UP000008143"/>
    </source>
</evidence>
<feature type="region of interest" description="Disordered" evidence="2">
    <location>
        <begin position="2236"/>
        <end position="2279"/>
    </location>
</feature>
<feature type="region of interest" description="Disordered" evidence="2">
    <location>
        <begin position="69"/>
        <end position="88"/>
    </location>
</feature>
<dbReference type="GO" id="GO:0051301">
    <property type="term" value="P:cell division"/>
    <property type="evidence" value="ECO:0007669"/>
    <property type="project" value="InterPro"/>
</dbReference>
<dbReference type="Reactome" id="R-XTR-606279">
    <property type="pathway name" value="Deposition of new CENPA-containing nucleosomes at the centromere"/>
</dbReference>
<feature type="compositionally biased region" description="Basic and acidic residues" evidence="2">
    <location>
        <begin position="588"/>
        <end position="598"/>
    </location>
</feature>
<evidence type="ECO:0000313" key="7">
    <source>
        <dbReference type="Xenbase" id="XB-GENE-6052258"/>
    </source>
</evidence>
<dbReference type="Reactome" id="R-XTR-2500257">
    <property type="pathway name" value="Resolution of Sister Chromatid Cohesion"/>
</dbReference>
<name>F8UGT8_XENTR</name>
<feature type="compositionally biased region" description="Basic and acidic residues" evidence="2">
    <location>
        <begin position="1914"/>
        <end position="1929"/>
    </location>
</feature>
<dbReference type="OrthoDB" id="6132334at2759"/>
<dbReference type="GO" id="GO:0005634">
    <property type="term" value="C:nucleus"/>
    <property type="evidence" value="ECO:0000318"/>
    <property type="project" value="GO_Central"/>
</dbReference>
<proteinExistence type="evidence at transcript level"/>
<feature type="region of interest" description="Disordered" evidence="2">
    <location>
        <begin position="1972"/>
        <end position="1993"/>
    </location>
</feature>
<feature type="compositionally biased region" description="Polar residues" evidence="2">
    <location>
        <begin position="1975"/>
        <end position="1985"/>
    </location>
</feature>
<accession>F8UGT8</accession>
<dbReference type="OMA" id="GLWYLKR"/>
<dbReference type="PANTHER" id="PTHR16520:SF3">
    <property type="entry name" value="KINETOCHORE SCAFFOLD 1"/>
    <property type="match status" value="1"/>
</dbReference>
<organism evidence="4">
    <name type="scientific">Xenopus tropicalis</name>
    <name type="common">Western clawed frog</name>
    <name type="synonym">Silurana tropicalis</name>
    <dbReference type="NCBI Taxonomy" id="8364"/>
    <lineage>
        <taxon>Eukaryota</taxon>
        <taxon>Metazoa</taxon>
        <taxon>Chordata</taxon>
        <taxon>Craniata</taxon>
        <taxon>Vertebrata</taxon>
        <taxon>Euteleostomi</taxon>
        <taxon>Amphibia</taxon>
        <taxon>Batrachia</taxon>
        <taxon>Anura</taxon>
        <taxon>Pipoidea</taxon>
        <taxon>Pipidae</taxon>
        <taxon>Xenopodinae</taxon>
        <taxon>Xenopus</taxon>
        <taxon>Silurana</taxon>
    </lineage>
</organism>
<dbReference type="InterPro" id="IPR043651">
    <property type="entry name" value="KNL1_MELT_rpt"/>
</dbReference>
<reference evidence="4 6" key="1">
    <citation type="journal article" date="2011" name="Curr. Biol.">
        <title>KNL1/Spc105 recruits PP1 to silence the spindle assembly checkpoint.</title>
        <authorList>
            <person name="Rosenberg J.S."/>
            <person name="Cross F.R."/>
            <person name="Funabiki H."/>
        </authorList>
    </citation>
    <scope>NUCLEOTIDE SEQUENCE</scope>
</reference>
<evidence type="ECO:0000256" key="2">
    <source>
        <dbReference type="SAM" id="MobiDB-lite"/>
    </source>
</evidence>
<dbReference type="InterPro" id="IPR037388">
    <property type="entry name" value="Blinkin"/>
</dbReference>
<evidence type="ECO:0000259" key="3">
    <source>
        <dbReference type="Pfam" id="PF18210"/>
    </source>
</evidence>
<dbReference type="RefSeq" id="NP_001265688.1">
    <property type="nucleotide sequence ID" value="NM_001278759.1"/>
</dbReference>
<dbReference type="InterPro" id="IPR040850">
    <property type="entry name" value="Knl1_RWD_C"/>
</dbReference>
<dbReference type="Reactome" id="R-XTR-141444">
    <property type="pathway name" value="Amplification of signal from unattached kinetochores via a MAD2 inhibitory signal"/>
</dbReference>
<feature type="domain" description="Knl1 C-terminal RWD" evidence="3">
    <location>
        <begin position="2547"/>
        <end position="2698"/>
    </location>
</feature>
<feature type="coiled-coil region" evidence="1">
    <location>
        <begin position="2503"/>
        <end position="2530"/>
    </location>
</feature>
<dbReference type="AGR" id="Xenbase:XB-GENE-6052258"/>
<protein>
    <submittedName>
        <fullName evidence="4">Kinetochore component</fullName>
    </submittedName>
    <submittedName>
        <fullName evidence="6">Protein CASC5</fullName>
    </submittedName>
</protein>
<dbReference type="KEGG" id="xtr:100497601"/>
<feature type="region of interest" description="Disordered" evidence="2">
    <location>
        <begin position="2075"/>
        <end position="2126"/>
    </location>
</feature>
<dbReference type="CDD" id="cd22817">
    <property type="entry name" value="DRWD-N_Knl1"/>
    <property type="match status" value="1"/>
</dbReference>
<sequence>MDGNPWLQGNSDVTERSLRRRLSSILKVPRSPLKDLGNGNVLHQDSTIEKRRKSRRVSFAENIRVFAPESQEAADNNGQVSGKSVNEENEATVESSCQITGMDTLLHGPIQTPAPQSEWDCADHEKTVFFSCDNDMEMTASNTIHIDAFLEEKINKIDVTSFLASLKSQDDDSCQNVKLNPSTSSDFPSAAESAVPTKINFKDFLTGLKTEKQTIYPFRGCDKENFFPFSIASENSGSELFSTFTQRQEDKENLTQIFTEQDEGLDMTKCHTTNITAFVPVTKQEFPFHFEPNALNIPKAFLSHEHLQDGFKLNKPESVSKNQTVLFEDDMDMTQSHSICLENVLSKPKSGGNAQSLNNFSDKTVVFTDSNEMEFTQNHTVAINTNTGAGDSVWQKSNLLITERNFVSSDDSMDLTKCHTVAIDGKSMESSCAPTSTSLPATVEWHNGISGSTSSSTYFSKSLPKQNQDLSLPFYLGAEKTVTFDDEDMDLNTTNTAHIMFGLGPNTSIRRKSIPVVPTSHLFIMNDKTVVSNQDMDLTQCVTTVLDTDSCYGLQGSNEACSSSSSEPKKSLIVSKSGVLPKPTNSSDQHKSSHFKEDQYTNDIISSDGSSKSMLSAVADKTLLFSCNQDDMEITKSHTVAIDKFLQEHNSTKIPENVPKDKTVKPGGLRLSSFSKHILFPEASHDVELTKGHPADEKLGQKEKELCQPSSDHQQNAPIFSKNETVEDMLMGGMNTNFKSIVGTFPSVHNKTILAMENMDITEISKSAFKDTFLGGKFPVDEVKTSIAARDKTILFSCEQEDMDMTRSHTVTIERKDLCKGSKHDLNLHMTNNVSTFSSELDFTKSHGAIENKVSVADECSKLVSNRKSTGKAMISDCVQNTGLYLQSVNRNVPLSRFSEEQTAFSPSKDYMDFTQSCTVAIENNLPEGLKTAKTTSQEFDFYQSKSTASDKTVEDDMELTKSHTMVISAKCADELHSQFAAFKSNTDAGFGEDDMDITKSNTVFINEIPDISKGLAKPYFLKRESVAGPKSSFLANEKTIHIEGDMEMTTGNIGLLLHDAVVPTRVNKAEVDKTVVFLCEQDNMDLTLSHTVAIESKGLCELNSDVRNKSGHFSKQNPLPLNKTVHMVEDDMELTRSHTMVINEQPDGLYNQSNPANKSNYDDMGITKSDTVFINETKTSKEQVDPSLLKKINANKNSELRRSYFSDKSIHLVGDMEMTDANAGLLINDTQVPVQRKSIGLPYDKTLVFSCETEHMDLTMSHTVAIESKGIYEAAEALNPNGKSKSDNCSELPSVSMNKNTVLLEDDMELTKSLTMVIKKSDPSNYTLKSNYGPGFEQDDMDITRSATVFIDNMPVDQQSKGQINLFVKRQSVGLKGSNFVYDRTVHLDGNMELTNAGTGLLISETNVPTAKNTLEACNDKTMVFSNEQDNMDLTVSNTVAIENKDFCEGTKTPNIRISENHARYPSVPVNKTCTMFAEDMEMTKSHSMVIEQKTALLDVHNQCAVKQSFVNLVSEADAMDITKSNTVFIDNHLDGFGKTPLNSRKQDFSNEHLHGDMKARMNGKTGRLSSANVMSHIAAAENKEMGNSDLHTDRLQNYVDTCSAPACKTIVFSRVEDDMDLTKSHTMVIDERNILKGENQSSRQQGQIFTANSDKTVAFSSDDMDFTLSHSARLEKGIFELAQQEEMINILSKTQKGNILELQRPFLNKHATVNFPMHEGDVELAKCHAVDVEVDKQTPSTALIKQDMETETSKASSMKSLEKGVMSDANMNLGNITSCALTKYSVGEDKTAISVCNLSEMDMTTSHTVAIENKMEDLQNPVISSSSQKVVVPGMGEKNSNGMVFCAAAYTSTHMDQCTLDGKNKQQNNQVVAGNQSDFGCDTNIYGGVSSLKPADHITHACGNNEGPVSKDETGIPYKDTVDDKTMKKARPKSKRVSFMLPEPQAGSCVPKASVLEDANKPAAEKNLDECNLKQSSLGNNAEQEGETVKSMAAEQNIRSRDEDNLEQEDHDTLSIERPVLKSSNLVEYSEADKMRRRSIADIQSKIKSLTKSSKSFPDSQTAPVSHLVGHLSLSSQAPTESSANKTEQAGTELSDKLSIDAKPNLYPKGDDVASYDNGETTLKETSLPNKLSVKVFHPKLPQKPNPIKCNVQESSSSSEAHVKPERSSLTLLKALTNCNTSQCIDEEFLPLSPDEKGQDGMFHYEVPEGAWEELFEKEALHCSLEQDIYIPESQDGINEKKRNREPEENIEFQKEKRGRTEDILNSDKSKPSVTITSPDDYHISEFSSLHLTKTIEQTNCSSNSSQDSRVDGMPMELSSSQQCSQMESQLPWDTGCEQSLWGKFQDGTITVKEFFMLLRIRILIQKPRYSELPANYRAKEAVTAEDLLLDKYIYQPKLQVYEEECHALGQIIQELKTFAEMQEKPLMQVNSLLWEAMKMCSEDEVIYFGVKLKSLKSSYSKKSKVLAHERKVAVYSKLLHVAQTRCEQLQSRMDEVDRFLEETDNCISELEREMDKLDEDIRNGELINMDPTVRGLQTELEKLQTEEANGIRGCLQLEERKEKVLTQLGCLQEEASKLDKQLEEFNFTEWDLDNWAENQAVFTFLYDSIELCIKFEDVVDGKHFVNNPCRRLSMVTFESQLNEEAAPPSSLLVHRLIMQFIEKNGCFHEKYKTQQDLPRLLFDLSLATSRCRLLGEEVEYLMKWGAKYNILKIQVESTEVKLLFSSSLAYAKFELIINLSESYPTLPLTFTFRNHIGNIGHSNISAVLSKVPVGLWYLKRAVRHIHQHLLV</sequence>
<feature type="region of interest" description="Disordered" evidence="2">
    <location>
        <begin position="1914"/>
        <end position="1942"/>
    </location>
</feature>
<feature type="region of interest" description="Disordered" evidence="2">
    <location>
        <begin position="576"/>
        <end position="598"/>
    </location>
</feature>
<keyword evidence="5" id="KW-1185">Reference proteome</keyword>